<evidence type="ECO:0000313" key="2">
    <source>
        <dbReference type="EMBL" id="MFD2760087.1"/>
    </source>
</evidence>
<proteinExistence type="predicted"/>
<dbReference type="Proteomes" id="UP001597502">
    <property type="component" value="Unassembled WGS sequence"/>
</dbReference>
<sequence>MWNINLSGHVINRNAARINRGREISTGMRQESTGVGKYRPLWSKNQPE</sequence>
<protein>
    <submittedName>
        <fullName evidence="2">Uncharacterized protein</fullName>
    </submittedName>
</protein>
<accession>A0ABW5V5Z2</accession>
<comment type="caution">
    <text evidence="2">The sequence shown here is derived from an EMBL/GenBank/DDBJ whole genome shotgun (WGS) entry which is preliminary data.</text>
</comment>
<dbReference type="RefSeq" id="WP_382391217.1">
    <property type="nucleotide sequence ID" value="NZ_JBHUNA010000005.1"/>
</dbReference>
<evidence type="ECO:0000313" key="3">
    <source>
        <dbReference type="Proteomes" id="UP001597502"/>
    </source>
</evidence>
<evidence type="ECO:0000256" key="1">
    <source>
        <dbReference type="SAM" id="MobiDB-lite"/>
    </source>
</evidence>
<feature type="region of interest" description="Disordered" evidence="1">
    <location>
        <begin position="23"/>
        <end position="48"/>
    </location>
</feature>
<dbReference type="EMBL" id="JBHUNA010000005">
    <property type="protein sequence ID" value="MFD2760087.1"/>
    <property type="molecule type" value="Genomic_DNA"/>
</dbReference>
<keyword evidence="3" id="KW-1185">Reference proteome</keyword>
<reference evidence="3" key="1">
    <citation type="journal article" date="2019" name="Int. J. Syst. Evol. Microbiol.">
        <title>The Global Catalogue of Microorganisms (GCM) 10K type strain sequencing project: providing services to taxonomists for standard genome sequencing and annotation.</title>
        <authorList>
            <consortium name="The Broad Institute Genomics Platform"/>
            <consortium name="The Broad Institute Genome Sequencing Center for Infectious Disease"/>
            <person name="Wu L."/>
            <person name="Ma J."/>
        </authorList>
    </citation>
    <scope>NUCLEOTIDE SEQUENCE [LARGE SCALE GENOMIC DNA]</scope>
    <source>
        <strain evidence="3">TISTR 1535</strain>
    </source>
</reference>
<organism evidence="2 3">
    <name type="scientific">Lentibacillus juripiscarius</name>
    <dbReference type="NCBI Taxonomy" id="257446"/>
    <lineage>
        <taxon>Bacteria</taxon>
        <taxon>Bacillati</taxon>
        <taxon>Bacillota</taxon>
        <taxon>Bacilli</taxon>
        <taxon>Bacillales</taxon>
        <taxon>Bacillaceae</taxon>
        <taxon>Lentibacillus</taxon>
    </lineage>
</organism>
<gene>
    <name evidence="2" type="ORF">ACFSUO_03690</name>
</gene>
<name>A0ABW5V5Z2_9BACI</name>